<comment type="caution">
    <text evidence="2">The sequence shown here is derived from an EMBL/GenBank/DDBJ whole genome shotgun (WGS) entry which is preliminary data.</text>
</comment>
<dbReference type="PANTHER" id="PTHR43445">
    <property type="entry name" value="UDP-N-ACETYLMURAMATE--L-ALANINE LIGASE-RELATED"/>
    <property type="match status" value="1"/>
</dbReference>
<evidence type="ECO:0000259" key="1">
    <source>
        <dbReference type="Pfam" id="PF08245"/>
    </source>
</evidence>
<dbReference type="GO" id="GO:0016881">
    <property type="term" value="F:acid-amino acid ligase activity"/>
    <property type="evidence" value="ECO:0007669"/>
    <property type="project" value="InterPro"/>
</dbReference>
<sequence length="421" mass="44856">MVGKAIRVAARLRGGGSAFPGYATLKLAPEFLHDITRQFEHGNIFVLGSNGKSTTTHMLTSIMRAHGLSVFTNPSGGNLPQGIASSLLGQVSATGRLNADIGVIEVDEAFGKVIAEALKPTAAVILNLQIDQIYRFFEPERVAGMFRDIVAEVSEIVVLNRDDHFLANLGSALEAEGRVDTSYFGLTDAAIAAAPHGQVIARDYANETGSPAAIARDVFVEVVAVEGAVATLSIGGAIHQVRLSGRGLHYAVDAAAAISLAHKVLGDKFSVQTSIDALQSAKPVYGRGEVVRHEGQDLEILLLKNLASFQMNVDYLDGAPESVMIAIDEGSKDLSWLYAADVSKFDHVDVVSGPKAAFMALRLGYAGIDYGVVEPDLEKALDQFLGSELPDEGKRTLILDYDQMIHGRRYLGHSDLESGAA</sequence>
<dbReference type="GO" id="GO:0005524">
    <property type="term" value="F:ATP binding"/>
    <property type="evidence" value="ECO:0007669"/>
    <property type="project" value="InterPro"/>
</dbReference>
<protein>
    <submittedName>
        <fullName evidence="2">DUF1727 domain-containing protein</fullName>
    </submittedName>
</protein>
<dbReference type="SUPFAM" id="SSF53623">
    <property type="entry name" value="MurD-like peptide ligases, catalytic domain"/>
    <property type="match status" value="1"/>
</dbReference>
<reference evidence="3" key="1">
    <citation type="submission" date="2018-04" db="EMBL/GenBank/DDBJ databases">
        <authorList>
            <person name="Liu S."/>
            <person name="Wang Z."/>
            <person name="Li J."/>
        </authorList>
    </citation>
    <scope>NUCLEOTIDE SEQUENCE [LARGE SCALE GENOMIC DNA]</scope>
    <source>
        <strain evidence="3">S1194</strain>
    </source>
</reference>
<feature type="domain" description="Mur ligase central" evidence="1">
    <location>
        <begin position="48"/>
        <end position="190"/>
    </location>
</feature>
<dbReference type="InterPro" id="IPR036565">
    <property type="entry name" value="Mur-like_cat_sf"/>
</dbReference>
<dbReference type="InterPro" id="IPR013221">
    <property type="entry name" value="Mur_ligase_cen"/>
</dbReference>
<evidence type="ECO:0000313" key="2">
    <source>
        <dbReference type="EMBL" id="PWB96781.1"/>
    </source>
</evidence>
<accession>A0A2U1SYS6</accession>
<dbReference type="InterPro" id="IPR050061">
    <property type="entry name" value="MurCDEF_pg_biosynth"/>
</dbReference>
<name>A0A2U1SYS6_9MICO</name>
<proteinExistence type="predicted"/>
<dbReference type="AlphaFoldDB" id="A0A2U1SYS6"/>
<gene>
    <name evidence="2" type="ORF">DF220_02240</name>
</gene>
<dbReference type="Proteomes" id="UP000244978">
    <property type="component" value="Unassembled WGS sequence"/>
</dbReference>
<dbReference type="EMBL" id="QEEX01000001">
    <property type="protein sequence ID" value="PWB96781.1"/>
    <property type="molecule type" value="Genomic_DNA"/>
</dbReference>
<keyword evidence="3" id="KW-1185">Reference proteome</keyword>
<evidence type="ECO:0000313" key="3">
    <source>
        <dbReference type="Proteomes" id="UP000244978"/>
    </source>
</evidence>
<organism evidence="2 3">
    <name type="scientific">Homoserinimonas hongtaonis</name>
    <dbReference type="NCBI Taxonomy" id="2079791"/>
    <lineage>
        <taxon>Bacteria</taxon>
        <taxon>Bacillati</taxon>
        <taxon>Actinomycetota</taxon>
        <taxon>Actinomycetes</taxon>
        <taxon>Micrococcales</taxon>
        <taxon>Microbacteriaceae</taxon>
        <taxon>Homoserinimonas</taxon>
    </lineage>
</organism>
<dbReference type="Gene3D" id="3.40.1190.10">
    <property type="entry name" value="Mur-like, catalytic domain"/>
    <property type="match status" value="1"/>
</dbReference>
<dbReference type="Pfam" id="PF08245">
    <property type="entry name" value="Mur_ligase_M"/>
    <property type="match status" value="1"/>
</dbReference>
<dbReference type="PANTHER" id="PTHR43445:SF3">
    <property type="entry name" value="UDP-N-ACETYLMURAMATE--L-ALANINE LIGASE"/>
    <property type="match status" value="1"/>
</dbReference>